<gene>
    <name evidence="5" type="ORF">SAMN06265350_101486</name>
</gene>
<dbReference type="InterPro" id="IPR000184">
    <property type="entry name" value="Bac_surfAg_D15"/>
</dbReference>
<accession>A0A521AX05</accession>
<dbReference type="Gene3D" id="2.40.160.50">
    <property type="entry name" value="membrane protein fhac: a member of the omp85/tpsb transporter family"/>
    <property type="match status" value="1"/>
</dbReference>
<dbReference type="GO" id="GO:0019867">
    <property type="term" value="C:outer membrane"/>
    <property type="evidence" value="ECO:0007669"/>
    <property type="project" value="InterPro"/>
</dbReference>
<reference evidence="5 6" key="1">
    <citation type="submission" date="2017-05" db="EMBL/GenBank/DDBJ databases">
        <authorList>
            <person name="Varghese N."/>
            <person name="Submissions S."/>
        </authorList>
    </citation>
    <scope>NUCLEOTIDE SEQUENCE [LARGE SCALE GENOMIC DNA]</scope>
    <source>
        <strain evidence="5 6">DSM 21342</strain>
    </source>
</reference>
<dbReference type="EMBL" id="FXSZ01000001">
    <property type="protein sequence ID" value="SMO39314.1"/>
    <property type="molecule type" value="Genomic_DNA"/>
</dbReference>
<feature type="chain" id="PRO_5021773188" evidence="3">
    <location>
        <begin position="36"/>
        <end position="398"/>
    </location>
</feature>
<evidence type="ECO:0000313" key="6">
    <source>
        <dbReference type="Proteomes" id="UP000315971"/>
    </source>
</evidence>
<dbReference type="AlphaFoldDB" id="A0A521AX05"/>
<comment type="subcellular location">
    <subcellularLocation>
        <location evidence="1">Membrane</location>
    </subcellularLocation>
</comment>
<keyword evidence="2" id="KW-0472">Membrane</keyword>
<keyword evidence="6" id="KW-1185">Reference proteome</keyword>
<evidence type="ECO:0000256" key="2">
    <source>
        <dbReference type="ARBA" id="ARBA00023136"/>
    </source>
</evidence>
<name>A0A521AX05_9SPHI</name>
<evidence type="ECO:0000256" key="1">
    <source>
        <dbReference type="ARBA" id="ARBA00004370"/>
    </source>
</evidence>
<dbReference type="RefSeq" id="WP_142601135.1">
    <property type="nucleotide sequence ID" value="NZ_FXSZ01000001.1"/>
</dbReference>
<sequence length="398" mass="45187">MPNNIYLHGMQFNFLKKRTLLICICLTNWITITFAQQNTKTDTAAVKKENSLLPIPVIGSSQEKGFEFGAAAVYSFYLNKKNSIVQRNSTLGLITTYTTMNQSKVSLNGNFWTAANTWHIIGDIKYYNFPNNFYGIGNNTLYADQDLINDKKSRFNVDVEREVAKNFYAGVGLWFLNEKISEKDSTGIYDSSELEGKSGGKTNYLAFSATLDDRDIVNYPYKGNYLRAYLQNSFNAIGSDFNFVLITLDARKYFKVHPTTVIAVQGYAQSLQGGDKPFFLLPQMGSDLLMRGYYTGRYRDQNYLAFQSEVRLRPFANREDKGWFSLSRGVFAAFAGGGSVFKNGDFKFNNFKPNYGIGGRYIFDPRNRLTLRVDYGFGSKNEGEPRNSGFYLSLNEAF</sequence>
<feature type="domain" description="Bacterial surface antigen (D15)" evidence="4">
    <location>
        <begin position="100"/>
        <end position="398"/>
    </location>
</feature>
<dbReference type="Pfam" id="PF01103">
    <property type="entry name" value="Omp85"/>
    <property type="match status" value="1"/>
</dbReference>
<feature type="signal peptide" evidence="3">
    <location>
        <begin position="1"/>
        <end position="35"/>
    </location>
</feature>
<evidence type="ECO:0000259" key="4">
    <source>
        <dbReference type="Pfam" id="PF01103"/>
    </source>
</evidence>
<evidence type="ECO:0000313" key="5">
    <source>
        <dbReference type="EMBL" id="SMO39314.1"/>
    </source>
</evidence>
<evidence type="ECO:0000256" key="3">
    <source>
        <dbReference type="SAM" id="SignalP"/>
    </source>
</evidence>
<protein>
    <submittedName>
        <fullName evidence="5">Surface antigen</fullName>
    </submittedName>
</protein>
<proteinExistence type="predicted"/>
<keyword evidence="3" id="KW-0732">Signal</keyword>
<dbReference type="OrthoDB" id="9771071at2"/>
<organism evidence="5 6">
    <name type="scientific">Solitalea koreensis</name>
    <dbReference type="NCBI Taxonomy" id="543615"/>
    <lineage>
        <taxon>Bacteria</taxon>
        <taxon>Pseudomonadati</taxon>
        <taxon>Bacteroidota</taxon>
        <taxon>Sphingobacteriia</taxon>
        <taxon>Sphingobacteriales</taxon>
        <taxon>Sphingobacteriaceae</taxon>
        <taxon>Solitalea</taxon>
    </lineage>
</organism>
<dbReference type="Proteomes" id="UP000315971">
    <property type="component" value="Unassembled WGS sequence"/>
</dbReference>